<dbReference type="Proteomes" id="UP000032303">
    <property type="component" value="Chromosome 1"/>
</dbReference>
<keyword evidence="2" id="KW-0812">Transmembrane</keyword>
<feature type="domain" description="FAD dependent oxidoreductase" evidence="3">
    <location>
        <begin position="23"/>
        <end position="388"/>
    </location>
</feature>
<name>A0A0C5WHD4_9GAMM</name>
<reference evidence="4 5" key="1">
    <citation type="submission" date="2013-05" db="EMBL/GenBank/DDBJ databases">
        <title>Complete genome sequence of the lipase-producing bacterium Photobacterium gaetbulicola Gung47.</title>
        <authorList>
            <person name="Kim Y.-O."/>
        </authorList>
    </citation>
    <scope>NUCLEOTIDE SEQUENCE [LARGE SCALE GENOMIC DNA]</scope>
    <source>
        <strain evidence="4 5">Gung47</strain>
    </source>
</reference>
<keyword evidence="2" id="KW-0472">Membrane</keyword>
<evidence type="ECO:0000313" key="5">
    <source>
        <dbReference type="Proteomes" id="UP000032303"/>
    </source>
</evidence>
<dbReference type="HOGENOM" id="CLU_045255_0_0_6"/>
<evidence type="ECO:0000256" key="1">
    <source>
        <dbReference type="ARBA" id="ARBA00023002"/>
    </source>
</evidence>
<feature type="transmembrane region" description="Helical" evidence="2">
    <location>
        <begin position="21"/>
        <end position="40"/>
    </location>
</feature>
<keyword evidence="1" id="KW-0560">Oxidoreductase</keyword>
<sequence length="504" mass="56187">MVTTRIYMKDKALPHNHRSSLSVGIIGGGIAGSTIALRLAELGINVEIFEEGISLVNGPPICHLHAGGNLYREISDEQCITLLQQSIDSLKVFPHTVNVRPTVIAVPKPDKGDPVNLIPRLSKLQSFYRQSVEQDPTNQVIGHPDGYFKLYEQNDLERLSQQSMPTHPESFDDWMIPVAKNLDLNQFKYPLALVQEYGWSVFRLAATANLALDKLPTCQIHTQSKVTHVSQQTDLGWQIEYQQYDSGCQDYVTHRLEVDYLINACGFQTGLIDDMARQQRSRLVEFKAAYVTQWPDNQGCWPEVIFHGERGTPDGMAQLTPYPDGYFQLHGMTEDITLFKQGLAKSTATSAQPKLADGFIRKIKSGWDNQEIHTRSERAIRHMSRFVPNYKTAVVGGKPLFGAQQIPGDDVTLRAADVSFAGKRYARTEIVKASSALSAANSIVEQLHAEGLFQAQVDGMNIAQAFPVTRSLSVKDIEAYAISLAHQRGYPEALAKTLSYDLKK</sequence>
<dbReference type="EMBL" id="CP005973">
    <property type="protein sequence ID" value="AJR05592.1"/>
    <property type="molecule type" value="Genomic_DNA"/>
</dbReference>
<proteinExistence type="predicted"/>
<keyword evidence="2" id="KW-1133">Transmembrane helix</keyword>
<evidence type="ECO:0000313" key="4">
    <source>
        <dbReference type="EMBL" id="AJR05592.1"/>
    </source>
</evidence>
<dbReference type="KEGG" id="pgb:H744_1c0567"/>
<dbReference type="STRING" id="658445.H744_1c0567"/>
<dbReference type="Pfam" id="PF01266">
    <property type="entry name" value="DAO"/>
    <property type="match status" value="1"/>
</dbReference>
<accession>A0A0C5WHD4</accession>
<dbReference type="SUPFAM" id="SSF51905">
    <property type="entry name" value="FAD/NAD(P)-binding domain"/>
    <property type="match status" value="1"/>
</dbReference>
<dbReference type="AlphaFoldDB" id="A0A0C5WHD4"/>
<evidence type="ECO:0000259" key="3">
    <source>
        <dbReference type="Pfam" id="PF01266"/>
    </source>
</evidence>
<organism evidence="4 5">
    <name type="scientific">Photobacterium gaetbulicola Gung47</name>
    <dbReference type="NCBI Taxonomy" id="658445"/>
    <lineage>
        <taxon>Bacteria</taxon>
        <taxon>Pseudomonadati</taxon>
        <taxon>Pseudomonadota</taxon>
        <taxon>Gammaproteobacteria</taxon>
        <taxon>Vibrionales</taxon>
        <taxon>Vibrionaceae</taxon>
        <taxon>Photobacterium</taxon>
    </lineage>
</organism>
<dbReference type="InterPro" id="IPR036188">
    <property type="entry name" value="FAD/NAD-bd_sf"/>
</dbReference>
<dbReference type="InterPro" id="IPR006076">
    <property type="entry name" value="FAD-dep_OxRdtase"/>
</dbReference>
<evidence type="ECO:0000256" key="2">
    <source>
        <dbReference type="SAM" id="Phobius"/>
    </source>
</evidence>
<dbReference type="PATRIC" id="fig|658445.3.peg.616"/>
<keyword evidence="5" id="KW-1185">Reference proteome</keyword>
<protein>
    <recommendedName>
        <fullName evidence="3">FAD dependent oxidoreductase domain-containing protein</fullName>
    </recommendedName>
</protein>
<dbReference type="Gene3D" id="3.50.50.60">
    <property type="entry name" value="FAD/NAD(P)-binding domain"/>
    <property type="match status" value="1"/>
</dbReference>
<gene>
    <name evidence="4" type="ORF">H744_1c0567</name>
</gene>
<dbReference type="GO" id="GO:0016491">
    <property type="term" value="F:oxidoreductase activity"/>
    <property type="evidence" value="ECO:0007669"/>
    <property type="project" value="UniProtKB-KW"/>
</dbReference>